<evidence type="ECO:0000256" key="3">
    <source>
        <dbReference type="ARBA" id="ARBA00022777"/>
    </source>
</evidence>
<dbReference type="PANTHER" id="PTHR37419:SF8">
    <property type="entry name" value="TOXIN YJJJ"/>
    <property type="match status" value="1"/>
</dbReference>
<protein>
    <recommendedName>
        <fullName evidence="4">HipA-like C-terminal domain-containing protein</fullName>
    </recommendedName>
</protein>
<evidence type="ECO:0000259" key="4">
    <source>
        <dbReference type="Pfam" id="PF07804"/>
    </source>
</evidence>
<accession>A0A1L3ER32</accession>
<dbReference type="Gene3D" id="1.10.1070.20">
    <property type="match status" value="1"/>
</dbReference>
<feature type="domain" description="HipA-like C-terminal" evidence="4">
    <location>
        <begin position="170"/>
        <end position="389"/>
    </location>
</feature>
<name>A0A1L3ER32_9GAMM</name>
<keyword evidence="6" id="KW-1185">Reference proteome</keyword>
<proteinExistence type="inferred from homology"/>
<dbReference type="InterPro" id="IPR012893">
    <property type="entry name" value="HipA-like_C"/>
</dbReference>
<dbReference type="Pfam" id="PF07804">
    <property type="entry name" value="HipA_C"/>
    <property type="match status" value="1"/>
</dbReference>
<gene>
    <name evidence="5" type="ORF">BJI69_06155</name>
</gene>
<keyword evidence="3" id="KW-0418">Kinase</keyword>
<dbReference type="OrthoDB" id="9805913at2"/>
<dbReference type="InterPro" id="IPR052028">
    <property type="entry name" value="HipA_Ser/Thr_kinase"/>
</dbReference>
<dbReference type="STRING" id="1440763.BJI69_06155"/>
<sequence length="425" mass="46724">MAHVERIVTIELPGERKPVPAGLLDMQEIGATTAFSRFSYGLRYVDRPNAMSVDPMSLPLGGSLIDVAPYGALELFGALRDATPDFWGRRVIENKLRAVPGSLPESVFLDHAGPNRVGALDVQKDQKGAPLPSALPKHIELEYLMEAADRVEEGLPVPAQLEHFFTGAPSLGGARPKALIVDDGYQWIAKFPARGDVLDMAWLEYATLELARRAGLNVPSVRLVSLPGKRNVMLIQRFDRRTEAESFSKRHMISALTATGLHEQQSHTSSYADIARAIERFGTAGGVADDRIELFKRMVFNILVSNDDDHLRNHAFLYDAENHGWRLSPLYDVVPRPSSTHERFLHLGVGPDGRASHLSNALRGCGQFGLSTRQAAALIDDVASVTREWMGYFEEAGVPGVLIEQVRSAFPRPSDVGLAEVVKHL</sequence>
<dbReference type="RefSeq" id="WP_046969026.1">
    <property type="nucleotide sequence ID" value="NZ_CP017480.1"/>
</dbReference>
<evidence type="ECO:0000313" key="6">
    <source>
        <dbReference type="Proteomes" id="UP000182987"/>
    </source>
</evidence>
<evidence type="ECO:0000256" key="2">
    <source>
        <dbReference type="ARBA" id="ARBA00022679"/>
    </source>
</evidence>
<dbReference type="EMBL" id="CP017480">
    <property type="protein sequence ID" value="APG03533.1"/>
    <property type="molecule type" value="Genomic_DNA"/>
</dbReference>
<organism evidence="5 6">
    <name type="scientific">Luteibacter rhizovicinus DSM 16549</name>
    <dbReference type="NCBI Taxonomy" id="1440763"/>
    <lineage>
        <taxon>Bacteria</taxon>
        <taxon>Pseudomonadati</taxon>
        <taxon>Pseudomonadota</taxon>
        <taxon>Gammaproteobacteria</taxon>
        <taxon>Lysobacterales</taxon>
        <taxon>Rhodanobacteraceae</taxon>
        <taxon>Luteibacter</taxon>
    </lineage>
</organism>
<keyword evidence="2" id="KW-0808">Transferase</keyword>
<comment type="similarity">
    <text evidence="1">Belongs to the HipA Ser/Thr kinase family.</text>
</comment>
<dbReference type="Proteomes" id="UP000182987">
    <property type="component" value="Chromosome"/>
</dbReference>
<dbReference type="GO" id="GO:0004674">
    <property type="term" value="F:protein serine/threonine kinase activity"/>
    <property type="evidence" value="ECO:0007669"/>
    <property type="project" value="TreeGrafter"/>
</dbReference>
<evidence type="ECO:0000313" key="5">
    <source>
        <dbReference type="EMBL" id="APG03533.1"/>
    </source>
</evidence>
<dbReference type="GO" id="GO:0005829">
    <property type="term" value="C:cytosol"/>
    <property type="evidence" value="ECO:0007669"/>
    <property type="project" value="TreeGrafter"/>
</dbReference>
<dbReference type="AlphaFoldDB" id="A0A1L3ER32"/>
<reference evidence="6" key="1">
    <citation type="submission" date="2016-09" db="EMBL/GenBank/DDBJ databases">
        <authorList>
            <person name="Lysoe E."/>
        </authorList>
    </citation>
    <scope>NUCLEOTIDE SEQUENCE [LARGE SCALE GENOMIC DNA]</scope>
    <source>
        <strain evidence="6">LJ96T</strain>
    </source>
</reference>
<dbReference type="PANTHER" id="PTHR37419">
    <property type="entry name" value="SERINE/THREONINE-PROTEIN KINASE TOXIN HIPA"/>
    <property type="match status" value="1"/>
</dbReference>
<dbReference type="KEGG" id="lrz:BJI69_06155"/>
<evidence type="ECO:0000256" key="1">
    <source>
        <dbReference type="ARBA" id="ARBA00010164"/>
    </source>
</evidence>